<sequence length="95" mass="9790">MRGAGLLRGRVQGGHAGREFRAAGGCSAVVVLGPGKVGGQGVRVLPPARGGEPVRQIGPAVRRVPLLAQHHVEAVAQCLPGAGPRVERRRRPGVQ</sequence>
<evidence type="ECO:0000313" key="1">
    <source>
        <dbReference type="EMBL" id="XDP97037.1"/>
    </source>
</evidence>
<gene>
    <name evidence="1" type="ORF">AB5J57_27495</name>
</gene>
<organism evidence="1">
    <name type="scientific">Streptomyces sp. R02</name>
    <dbReference type="NCBI Taxonomy" id="3238623"/>
    <lineage>
        <taxon>Bacteria</taxon>
        <taxon>Bacillati</taxon>
        <taxon>Actinomycetota</taxon>
        <taxon>Actinomycetes</taxon>
        <taxon>Kitasatosporales</taxon>
        <taxon>Streptomycetaceae</taxon>
        <taxon>Streptomyces</taxon>
    </lineage>
</organism>
<accession>A0AB39LWE9</accession>
<dbReference type="AlphaFoldDB" id="A0AB39LWE9"/>
<dbReference type="EMBL" id="CP163429">
    <property type="protein sequence ID" value="XDP97037.1"/>
    <property type="molecule type" value="Genomic_DNA"/>
</dbReference>
<name>A0AB39LWE9_9ACTN</name>
<reference evidence="1" key="1">
    <citation type="submission" date="2024-07" db="EMBL/GenBank/DDBJ databases">
        <authorList>
            <person name="Yu S.T."/>
        </authorList>
    </citation>
    <scope>NUCLEOTIDE SEQUENCE</scope>
    <source>
        <strain evidence="1">R02</strain>
    </source>
</reference>
<dbReference type="RefSeq" id="WP_369159767.1">
    <property type="nucleotide sequence ID" value="NZ_CP163429.1"/>
</dbReference>
<protein>
    <submittedName>
        <fullName evidence="1">Uncharacterized protein</fullName>
    </submittedName>
</protein>
<proteinExistence type="predicted"/>